<gene>
    <name evidence="1" type="ORF">SAMN05660706_11079</name>
</gene>
<evidence type="ECO:0000313" key="2">
    <source>
        <dbReference type="Proteomes" id="UP000199584"/>
    </source>
</evidence>
<dbReference type="Proteomes" id="UP000199584">
    <property type="component" value="Unassembled WGS sequence"/>
</dbReference>
<evidence type="ECO:0000313" key="1">
    <source>
        <dbReference type="EMBL" id="SFR04483.1"/>
    </source>
</evidence>
<name>A0A1I6DGB4_9FIRM</name>
<reference evidence="2" key="1">
    <citation type="submission" date="2016-10" db="EMBL/GenBank/DDBJ databases">
        <authorList>
            <person name="Varghese N."/>
            <person name="Submissions S."/>
        </authorList>
    </citation>
    <scope>NUCLEOTIDE SEQUENCE [LARGE SCALE GENOMIC DNA]</scope>
    <source>
        <strain evidence="2">DSM 3669</strain>
    </source>
</reference>
<dbReference type="AlphaFoldDB" id="A0A1I6DGB4"/>
<proteinExistence type="predicted"/>
<dbReference type="RefSeq" id="WP_092482890.1">
    <property type="nucleotide sequence ID" value="NZ_FOYM01000010.1"/>
</dbReference>
<dbReference type="InterPro" id="IPR014202">
    <property type="entry name" value="Spore_II_R"/>
</dbReference>
<dbReference type="STRING" id="39060.SAMN05660706_11079"/>
<accession>A0A1I6DGB4</accession>
<dbReference type="EMBL" id="FOYM01000010">
    <property type="protein sequence ID" value="SFR04483.1"/>
    <property type="molecule type" value="Genomic_DNA"/>
</dbReference>
<organism evidence="1 2">
    <name type="scientific">Desulfoscipio geothermicus DSM 3669</name>
    <dbReference type="NCBI Taxonomy" id="1121426"/>
    <lineage>
        <taxon>Bacteria</taxon>
        <taxon>Bacillati</taxon>
        <taxon>Bacillota</taxon>
        <taxon>Clostridia</taxon>
        <taxon>Eubacteriales</taxon>
        <taxon>Desulfallaceae</taxon>
        <taxon>Desulfoscipio</taxon>
    </lineage>
</organism>
<dbReference type="OrthoDB" id="9793324at2"/>
<protein>
    <submittedName>
        <fullName evidence="1">Stage II sporulation protein R</fullName>
    </submittedName>
</protein>
<dbReference type="Pfam" id="PF09551">
    <property type="entry name" value="Spore_II_R"/>
    <property type="match status" value="1"/>
</dbReference>
<sequence>MRKLIGVAMIFSLLAGAGWLYAYRQYDNNYQKDNLIRLHVIANSNTFYDQDLKYRVKDRIVRETASIFNAAANIEEARDIADANKEKIRRIALDEIHNQGFDYPVQVVRGNFDFPEKTYTIKNAGRVTSLTLPPGRYEAVRVIIGSGRGANWWCVLYPPLCFVNPPQGAAPTSLPYASAVEKTPDRNNNDKNPGEARVEYRFRIVELFKSFVS</sequence>
<keyword evidence="2" id="KW-1185">Reference proteome</keyword>